<protein>
    <submittedName>
        <fullName evidence="2">Uncharacterized protein</fullName>
    </submittedName>
</protein>
<dbReference type="InterPro" id="IPR050976">
    <property type="entry name" value="Snaclec"/>
</dbReference>
<name>A0AAV5WWQ7_9BILA</name>
<dbReference type="PANTHER" id="PTHR22991:SF40">
    <property type="entry name" value="PROTEIN CBG13490"/>
    <property type="match status" value="1"/>
</dbReference>
<dbReference type="EMBL" id="BTSY01000007">
    <property type="protein sequence ID" value="GMT36521.1"/>
    <property type="molecule type" value="Genomic_DNA"/>
</dbReference>
<sequence length="121" mass="13101">IVGQWMNVECYSTRMPYFCTKPGSFYATNPQPAGCPAKLQYAPGDVMYSPSYPQAPGVSGCDYLLVEPHTNKQVTGPITILAIRFLESPPPGKPVTVSASSNVIRLHWQATSGAHVRGFQA</sequence>
<comment type="caution">
    <text evidence="2">The sequence shown here is derived from an EMBL/GenBank/DDBJ whole genome shotgun (WGS) entry which is preliminary data.</text>
</comment>
<keyword evidence="1" id="KW-1015">Disulfide bond</keyword>
<organism evidence="2 3">
    <name type="scientific">Pristionchus fissidentatus</name>
    <dbReference type="NCBI Taxonomy" id="1538716"/>
    <lineage>
        <taxon>Eukaryota</taxon>
        <taxon>Metazoa</taxon>
        <taxon>Ecdysozoa</taxon>
        <taxon>Nematoda</taxon>
        <taxon>Chromadorea</taxon>
        <taxon>Rhabditida</taxon>
        <taxon>Rhabditina</taxon>
        <taxon>Diplogasteromorpha</taxon>
        <taxon>Diplogasteroidea</taxon>
        <taxon>Neodiplogasteridae</taxon>
        <taxon>Pristionchus</taxon>
    </lineage>
</organism>
<accession>A0AAV5WWQ7</accession>
<feature type="non-terminal residue" evidence="2">
    <location>
        <position position="121"/>
    </location>
</feature>
<feature type="non-terminal residue" evidence="2">
    <location>
        <position position="1"/>
    </location>
</feature>
<evidence type="ECO:0000313" key="3">
    <source>
        <dbReference type="Proteomes" id="UP001432322"/>
    </source>
</evidence>
<keyword evidence="3" id="KW-1185">Reference proteome</keyword>
<evidence type="ECO:0000313" key="2">
    <source>
        <dbReference type="EMBL" id="GMT36521.1"/>
    </source>
</evidence>
<reference evidence="2" key="1">
    <citation type="submission" date="2023-10" db="EMBL/GenBank/DDBJ databases">
        <title>Genome assembly of Pristionchus species.</title>
        <authorList>
            <person name="Yoshida K."/>
            <person name="Sommer R.J."/>
        </authorList>
    </citation>
    <scope>NUCLEOTIDE SEQUENCE</scope>
    <source>
        <strain evidence="2">RS5133</strain>
    </source>
</reference>
<dbReference type="AlphaFoldDB" id="A0AAV5WWQ7"/>
<dbReference type="Proteomes" id="UP001432322">
    <property type="component" value="Unassembled WGS sequence"/>
</dbReference>
<gene>
    <name evidence="2" type="ORF">PFISCL1PPCAC_27818</name>
</gene>
<dbReference type="PANTHER" id="PTHR22991">
    <property type="entry name" value="PROTEIN CBG13490"/>
    <property type="match status" value="1"/>
</dbReference>
<evidence type="ECO:0000256" key="1">
    <source>
        <dbReference type="ARBA" id="ARBA00023157"/>
    </source>
</evidence>
<proteinExistence type="predicted"/>